<organism evidence="3 4">
    <name type="scientific">Luteimonas notoginsengisoli</name>
    <dbReference type="NCBI Taxonomy" id="1578200"/>
    <lineage>
        <taxon>Bacteria</taxon>
        <taxon>Pseudomonadati</taxon>
        <taxon>Pseudomonadota</taxon>
        <taxon>Gammaproteobacteria</taxon>
        <taxon>Lysobacterales</taxon>
        <taxon>Lysobacteraceae</taxon>
        <taxon>Luteimonas</taxon>
    </lineage>
</organism>
<evidence type="ECO:0000256" key="2">
    <source>
        <dbReference type="SAM" id="SignalP"/>
    </source>
</evidence>
<evidence type="ECO:0000256" key="1">
    <source>
        <dbReference type="SAM" id="MobiDB-lite"/>
    </source>
</evidence>
<keyword evidence="4" id="KW-1185">Reference proteome</keyword>
<name>A0ABV7UX56_9GAMM</name>
<feature type="chain" id="PRO_5045809384" description="Secreted protein" evidence="2">
    <location>
        <begin position="24"/>
        <end position="353"/>
    </location>
</feature>
<gene>
    <name evidence="3" type="ORF">ACFOM9_10290</name>
</gene>
<evidence type="ECO:0000313" key="4">
    <source>
        <dbReference type="Proteomes" id="UP001595724"/>
    </source>
</evidence>
<accession>A0ABV7UX56</accession>
<comment type="caution">
    <text evidence="3">The sequence shown here is derived from an EMBL/GenBank/DDBJ whole genome shotgun (WGS) entry which is preliminary data.</text>
</comment>
<protein>
    <recommendedName>
        <fullName evidence="5">Secreted protein</fullName>
    </recommendedName>
</protein>
<evidence type="ECO:0008006" key="5">
    <source>
        <dbReference type="Google" id="ProtNLM"/>
    </source>
</evidence>
<feature type="region of interest" description="Disordered" evidence="1">
    <location>
        <begin position="80"/>
        <end position="100"/>
    </location>
</feature>
<dbReference type="Proteomes" id="UP001595724">
    <property type="component" value="Unassembled WGS sequence"/>
</dbReference>
<keyword evidence="2" id="KW-0732">Signal</keyword>
<dbReference type="EMBL" id="JBHRYF010000008">
    <property type="protein sequence ID" value="MFC3660454.1"/>
    <property type="molecule type" value="Genomic_DNA"/>
</dbReference>
<evidence type="ECO:0000313" key="3">
    <source>
        <dbReference type="EMBL" id="MFC3660454.1"/>
    </source>
</evidence>
<feature type="signal peptide" evidence="2">
    <location>
        <begin position="1"/>
        <end position="23"/>
    </location>
</feature>
<sequence length="353" mass="37587">MTPRPITTCLLAALLCGASAAAAQTPGYDDRQMDAGEAAQLQVMREAVAAYERTAVELAASGKPRDLAFAASLLQLATQAPRDASPGGDAPSQSSPRDPRVARWLQLASARAGSDVLANMLVLQAADGVDAAIRTRAADRWRQVEPDNLAPLLASGSAVDSWLPNADTYARWDFHYYEQLRWTQATLAAHPPRADEAEILGGEDLAPDAAAAVTAASILAAVAMPALNPVYAACHGDALEATPTRAADCHHVGQVAAERSDTSLATSFGLSLLQATGASPAQLAQVQEKRRRQDWRMLEWGRISASQPDQGAAQFARLLRDPAVRSEQDLIDRVLAEAQVPLDPPEGWQPPRR</sequence>
<dbReference type="RefSeq" id="WP_386709915.1">
    <property type="nucleotide sequence ID" value="NZ_JBHRYF010000008.1"/>
</dbReference>
<reference evidence="4" key="1">
    <citation type="journal article" date="2019" name="Int. J. Syst. Evol. Microbiol.">
        <title>The Global Catalogue of Microorganisms (GCM) 10K type strain sequencing project: providing services to taxonomists for standard genome sequencing and annotation.</title>
        <authorList>
            <consortium name="The Broad Institute Genomics Platform"/>
            <consortium name="The Broad Institute Genome Sequencing Center for Infectious Disease"/>
            <person name="Wu L."/>
            <person name="Ma J."/>
        </authorList>
    </citation>
    <scope>NUCLEOTIDE SEQUENCE [LARGE SCALE GENOMIC DNA]</scope>
    <source>
        <strain evidence="4">KCTC 42211</strain>
    </source>
</reference>
<proteinExistence type="predicted"/>